<dbReference type="EMBL" id="JAAOIW010000011">
    <property type="protein sequence ID" value="NHN33184.1"/>
    <property type="molecule type" value="Genomic_DNA"/>
</dbReference>
<dbReference type="InterPro" id="IPR002513">
    <property type="entry name" value="Tn3_Tnp_DDE_dom"/>
</dbReference>
<dbReference type="Proteomes" id="UP001165962">
    <property type="component" value="Unassembled WGS sequence"/>
</dbReference>
<keyword evidence="3" id="KW-1185">Reference proteome</keyword>
<sequence>MSAIKFHATPAGQQALLTWQFLADCESKSGKKKYAGAPITGISVGWRKVVIKNSPDSINPCAYTFWSIERILENLKRHDIYISGSERYGDPRAQLLQGTAWEAVRPQILRTLDWPALADEALLPLVDELNTAYKKTAERWANNSAVRFETFAGQERLVLTPLDRLEEPKSLKQLRERVHSLLPHPDLPDLILEINRWTGFAEAFTHISQGGSRVKDLAVSICAVLISQACNIGLEPVVQSGVPALEYDRLTWVEQNYFRTETLSLANDALVAYHTQLKLAQIWGGGEVASADGLRFVTPVKTINSGPNLNILEPDAELLTITSPATNLLDFMES</sequence>
<reference evidence="2" key="1">
    <citation type="submission" date="2020-03" db="EMBL/GenBank/DDBJ databases">
        <title>Draft sequencing of Paenibacilllus sp. S3N08.</title>
        <authorList>
            <person name="Kim D.-U."/>
        </authorList>
    </citation>
    <scope>NUCLEOTIDE SEQUENCE</scope>
    <source>
        <strain evidence="2">S3N08</strain>
    </source>
</reference>
<evidence type="ECO:0000313" key="2">
    <source>
        <dbReference type="EMBL" id="NHN33184.1"/>
    </source>
</evidence>
<protein>
    <submittedName>
        <fullName evidence="2">Transposase</fullName>
    </submittedName>
</protein>
<organism evidence="2 3">
    <name type="scientific">Paenibacillus agricola</name>
    <dbReference type="NCBI Taxonomy" id="2716264"/>
    <lineage>
        <taxon>Bacteria</taxon>
        <taxon>Bacillati</taxon>
        <taxon>Bacillota</taxon>
        <taxon>Bacilli</taxon>
        <taxon>Bacillales</taxon>
        <taxon>Paenibacillaceae</taxon>
        <taxon>Paenibacillus</taxon>
    </lineage>
</organism>
<evidence type="ECO:0000259" key="1">
    <source>
        <dbReference type="Pfam" id="PF01526"/>
    </source>
</evidence>
<accession>A0ABX0JD56</accession>
<gene>
    <name evidence="2" type="ORF">G9U52_25560</name>
</gene>
<evidence type="ECO:0000313" key="3">
    <source>
        <dbReference type="Proteomes" id="UP001165962"/>
    </source>
</evidence>
<name>A0ABX0JD56_9BACL</name>
<feature type="domain" description="Tn3 transposase DDE" evidence="1">
    <location>
        <begin position="189"/>
        <end position="308"/>
    </location>
</feature>
<proteinExistence type="predicted"/>
<comment type="caution">
    <text evidence="2">The sequence shown here is derived from an EMBL/GenBank/DDBJ whole genome shotgun (WGS) entry which is preliminary data.</text>
</comment>
<dbReference type="Pfam" id="PF01526">
    <property type="entry name" value="DDE_Tnp_Tn3"/>
    <property type="match status" value="1"/>
</dbReference>